<proteinExistence type="predicted"/>
<protein>
    <submittedName>
        <fullName evidence="2">Uncharacterized protein</fullName>
    </submittedName>
</protein>
<evidence type="ECO:0000256" key="1">
    <source>
        <dbReference type="SAM" id="Phobius"/>
    </source>
</evidence>
<keyword evidence="1" id="KW-1133">Transmembrane helix</keyword>
<dbReference type="EMBL" id="JACMYC010000005">
    <property type="protein sequence ID" value="MBC2960782.1"/>
    <property type="molecule type" value="Genomic_DNA"/>
</dbReference>
<dbReference type="Proteomes" id="UP000604001">
    <property type="component" value="Unassembled WGS sequence"/>
</dbReference>
<feature type="transmembrane region" description="Helical" evidence="1">
    <location>
        <begin position="6"/>
        <end position="29"/>
    </location>
</feature>
<keyword evidence="1" id="KW-0472">Membrane</keyword>
<evidence type="ECO:0000313" key="3">
    <source>
        <dbReference type="Proteomes" id="UP000604001"/>
    </source>
</evidence>
<comment type="caution">
    <text evidence="2">The sequence shown here is derived from an EMBL/GenBank/DDBJ whole genome shotgun (WGS) entry which is preliminary data.</text>
</comment>
<keyword evidence="1" id="KW-0812">Transmembrane</keyword>
<evidence type="ECO:0000313" key="2">
    <source>
        <dbReference type="EMBL" id="MBC2960782.1"/>
    </source>
</evidence>
<sequence length="129" mass="13995">MGAAIPFLIILAVGIVVLYFLSTSGLVALGGRRAGGTRVSEEMPSTRLRYAVPLGQDPATVVAALTRHGYDAALDPDVEVDGRQVVDVARTDDERPDREDVRRIIREDATLNLEGHRPDTAPVRFVDES</sequence>
<keyword evidence="3" id="KW-1185">Reference proteome</keyword>
<dbReference type="RefSeq" id="WP_186346037.1">
    <property type="nucleotide sequence ID" value="NZ_BMMR01000005.1"/>
</dbReference>
<name>A0ABR6U8L9_9ACTN</name>
<gene>
    <name evidence="2" type="ORF">H7344_10805</name>
</gene>
<organism evidence="2 3">
    <name type="scientific">Nocardioides deserti</name>
    <dbReference type="NCBI Taxonomy" id="1588644"/>
    <lineage>
        <taxon>Bacteria</taxon>
        <taxon>Bacillati</taxon>
        <taxon>Actinomycetota</taxon>
        <taxon>Actinomycetes</taxon>
        <taxon>Propionibacteriales</taxon>
        <taxon>Nocardioidaceae</taxon>
        <taxon>Nocardioides</taxon>
    </lineage>
</organism>
<accession>A0ABR6U8L9</accession>
<reference evidence="2 3" key="1">
    <citation type="submission" date="2020-08" db="EMBL/GenBank/DDBJ databases">
        <title>novel species in genus Nocardioides.</title>
        <authorList>
            <person name="Zhang G."/>
        </authorList>
    </citation>
    <scope>NUCLEOTIDE SEQUENCE [LARGE SCALE GENOMIC DNA]</scope>
    <source>
        <strain evidence="2 3">SC8A-24</strain>
    </source>
</reference>